<dbReference type="EMBL" id="MHOJ01000035">
    <property type="protein sequence ID" value="OGZ61835.1"/>
    <property type="molecule type" value="Genomic_DNA"/>
</dbReference>
<evidence type="ECO:0008006" key="3">
    <source>
        <dbReference type="Google" id="ProtNLM"/>
    </source>
</evidence>
<sequence length="242" mass="27905">MPKEEKPKIEEVADQGDWENADVVYEFKDGAFAVGQLEIHGLGHLAKFEMTSEEEDRFFKLIHHIFAVNRLQLEERAVAEDIGEEEPVKKVVRKIKIYFSPKTPTSWFEEYLKELPTAGELTWAGVAILPDLFLLQKMGKTPPLEGFIREYNGSVIIYPNNISDKVQLYVTVFHELAHLIQKWQGKSFVLDVPVWAKYGEEPHEIEAENVGEKAAEILMGPRQYKKYKRRQKEAGKGPRDFS</sequence>
<accession>A0A1G2HH57</accession>
<comment type="caution">
    <text evidence="1">The sequence shown here is derived from an EMBL/GenBank/DDBJ whole genome shotgun (WGS) entry which is preliminary data.</text>
</comment>
<evidence type="ECO:0000313" key="1">
    <source>
        <dbReference type="EMBL" id="OGZ61835.1"/>
    </source>
</evidence>
<protein>
    <recommendedName>
        <fullName evidence="3">IrrE N-terminal-like domain-containing protein</fullName>
    </recommendedName>
</protein>
<gene>
    <name evidence="1" type="ORF">A3H51_00335</name>
</gene>
<reference evidence="1 2" key="1">
    <citation type="journal article" date="2016" name="Nat. Commun.">
        <title>Thousands of microbial genomes shed light on interconnected biogeochemical processes in an aquifer system.</title>
        <authorList>
            <person name="Anantharaman K."/>
            <person name="Brown C.T."/>
            <person name="Hug L.A."/>
            <person name="Sharon I."/>
            <person name="Castelle C.J."/>
            <person name="Probst A.J."/>
            <person name="Thomas B.C."/>
            <person name="Singh A."/>
            <person name="Wilkins M.J."/>
            <person name="Karaoz U."/>
            <person name="Brodie E.L."/>
            <person name="Williams K.H."/>
            <person name="Hubbard S.S."/>
            <person name="Banfield J.F."/>
        </authorList>
    </citation>
    <scope>NUCLEOTIDE SEQUENCE [LARGE SCALE GENOMIC DNA]</scope>
</reference>
<name>A0A1G2HH57_9BACT</name>
<dbReference type="Proteomes" id="UP000178509">
    <property type="component" value="Unassembled WGS sequence"/>
</dbReference>
<dbReference type="AlphaFoldDB" id="A0A1G2HH57"/>
<evidence type="ECO:0000313" key="2">
    <source>
        <dbReference type="Proteomes" id="UP000178509"/>
    </source>
</evidence>
<organism evidence="1 2">
    <name type="scientific">Candidatus Spechtbacteria bacterium RIFCSPLOWO2_02_FULL_38_8</name>
    <dbReference type="NCBI Taxonomy" id="1802164"/>
    <lineage>
        <taxon>Bacteria</taxon>
        <taxon>Candidatus Spechtiibacteriota</taxon>
    </lineage>
</organism>
<dbReference type="STRING" id="1802164.A3H51_00335"/>
<proteinExistence type="predicted"/>